<evidence type="ECO:0000256" key="2">
    <source>
        <dbReference type="ARBA" id="ARBA00007802"/>
    </source>
</evidence>
<proteinExistence type="inferred from homology"/>
<evidence type="ECO:0000256" key="7">
    <source>
        <dbReference type="SAM" id="Phobius"/>
    </source>
</evidence>
<evidence type="ECO:0000256" key="1">
    <source>
        <dbReference type="ARBA" id="ARBA00004141"/>
    </source>
</evidence>
<keyword evidence="3 7" id="KW-0812">Transmembrane</keyword>
<dbReference type="GO" id="GO:0030255">
    <property type="term" value="P:protein secretion by the type IV secretion system"/>
    <property type="evidence" value="ECO:0007669"/>
    <property type="project" value="InterPro"/>
</dbReference>
<dbReference type="eggNOG" id="COG3704">
    <property type="taxonomic scope" value="Bacteria"/>
</dbReference>
<evidence type="ECO:0000256" key="3">
    <source>
        <dbReference type="ARBA" id="ARBA00022692"/>
    </source>
</evidence>
<feature type="transmembrane region" description="Helical" evidence="7">
    <location>
        <begin position="192"/>
        <end position="225"/>
    </location>
</feature>
<keyword evidence="9" id="KW-1185">Reference proteome</keyword>
<feature type="region of interest" description="Disordered" evidence="6">
    <location>
        <begin position="325"/>
        <end position="344"/>
    </location>
</feature>
<comment type="similarity">
    <text evidence="2">Belongs to the TrbL/VirB6 family.</text>
</comment>
<keyword evidence="5 7" id="KW-0472">Membrane</keyword>
<protein>
    <submittedName>
        <fullName evidence="8">Conjugal transfer protein TrbL</fullName>
    </submittedName>
</protein>
<evidence type="ECO:0000313" key="9">
    <source>
        <dbReference type="Proteomes" id="UP000030004"/>
    </source>
</evidence>
<dbReference type="OrthoDB" id="7819992at2"/>
<dbReference type="Proteomes" id="UP000030004">
    <property type="component" value="Unassembled WGS sequence"/>
</dbReference>
<evidence type="ECO:0000256" key="6">
    <source>
        <dbReference type="SAM" id="MobiDB-lite"/>
    </source>
</evidence>
<dbReference type="EMBL" id="AQQX01000028">
    <property type="protein sequence ID" value="KGM46633.1"/>
    <property type="molecule type" value="Genomic_DNA"/>
</dbReference>
<dbReference type="Pfam" id="PF04610">
    <property type="entry name" value="TrbL"/>
    <property type="match status" value="1"/>
</dbReference>
<feature type="transmembrane region" description="Helical" evidence="7">
    <location>
        <begin position="23"/>
        <end position="50"/>
    </location>
</feature>
<evidence type="ECO:0000256" key="4">
    <source>
        <dbReference type="ARBA" id="ARBA00022989"/>
    </source>
</evidence>
<comment type="subcellular location">
    <subcellularLocation>
        <location evidence="1">Membrane</location>
        <topology evidence="1">Multi-pass membrane protein</topology>
    </subcellularLocation>
</comment>
<comment type="caution">
    <text evidence="8">The sequence shown here is derived from an EMBL/GenBank/DDBJ whole genome shotgun (WGS) entry which is preliminary data.</text>
</comment>
<dbReference type="InterPro" id="IPR007688">
    <property type="entry name" value="Conjugal_tfr_TrbL/VirB6"/>
</dbReference>
<feature type="transmembrane region" description="Helical" evidence="7">
    <location>
        <begin position="138"/>
        <end position="161"/>
    </location>
</feature>
<keyword evidence="4 7" id="KW-1133">Transmembrane helix</keyword>
<dbReference type="STRING" id="1461694.ATO9_22715"/>
<reference evidence="8 9" key="1">
    <citation type="journal article" date="2015" name="Antonie Van Leeuwenhoek">
        <title>Pseudooceanicola atlanticus gen. nov. sp. nov., isolated from surface seawater of the Atlantic Ocean and reclassification of Oceanicola batsensis, Oceanicola marinus, Oceanicola nitratireducens, Oceanicola nanhaiensis, Oceanicola antarcticus and Oceanicola flagellatus, as Pseudooceanicola batsensis comb. nov., Pseudooceanicola marinus comb. nov., Pseudooceanicola nitratireducens comb. nov., Pseudooceanicola nanhaiensis comb. nov., Pseudooceanicola antarcticus comb. nov., and Pseudooceanicola flagellatus comb. nov.</title>
        <authorList>
            <person name="Lai Q."/>
            <person name="Li G."/>
            <person name="Liu X."/>
            <person name="Du Y."/>
            <person name="Sun F."/>
            <person name="Shao Z."/>
        </authorList>
    </citation>
    <scope>NUCLEOTIDE SEQUENCE [LARGE SCALE GENOMIC DNA]</scope>
    <source>
        <strain evidence="8 9">22II-s11g</strain>
    </source>
</reference>
<gene>
    <name evidence="8" type="ORF">ATO9_22715</name>
</gene>
<dbReference type="RefSeq" id="WP_043754759.1">
    <property type="nucleotide sequence ID" value="NZ_AQQX01000028.1"/>
</dbReference>
<sequence>MSVVAYFVETAEGYLDSAAETQFGAVAATVGTILVLGTTLVVILVCLNMIYQYRSMDGRTAFWLAVKIGLIGIFATNWVQFNALASAILNGIDSIAGSLVASVGGGTPGPSGTFAEEFDQLIAALGDYLNAAGSELNWMAGALLDTLGVLLLSILGGLAAFIIVASRLMITLLIGMAPAMIFLTLFEVTKDYFARWLSALISFAIYPIVIAGVFATITGVSRALLAELGDPEGASNIGALLPFFMMVLMAKGFIIATPFIVRSVSGNIMMPALSAGFGGSYAFARGLAGNQQVYNRYAIGGATGAEYAALRARQFLGVQALPTRPNAAGGAPAAPSGDSSGTGARMLAQLARLSRLGRR</sequence>
<feature type="transmembrane region" description="Helical" evidence="7">
    <location>
        <begin position="237"/>
        <end position="261"/>
    </location>
</feature>
<evidence type="ECO:0000313" key="8">
    <source>
        <dbReference type="EMBL" id="KGM46633.1"/>
    </source>
</evidence>
<dbReference type="AlphaFoldDB" id="A0A0A0E956"/>
<evidence type="ECO:0000256" key="5">
    <source>
        <dbReference type="ARBA" id="ARBA00023136"/>
    </source>
</evidence>
<name>A0A0A0E956_9RHOB</name>
<feature type="transmembrane region" description="Helical" evidence="7">
    <location>
        <begin position="168"/>
        <end position="186"/>
    </location>
</feature>
<feature type="transmembrane region" description="Helical" evidence="7">
    <location>
        <begin position="62"/>
        <end position="81"/>
    </location>
</feature>
<dbReference type="GO" id="GO:0016020">
    <property type="term" value="C:membrane"/>
    <property type="evidence" value="ECO:0007669"/>
    <property type="project" value="UniProtKB-SubCell"/>
</dbReference>
<organism evidence="8 9">
    <name type="scientific">Pseudooceanicola atlanticus</name>
    <dbReference type="NCBI Taxonomy" id="1461694"/>
    <lineage>
        <taxon>Bacteria</taxon>
        <taxon>Pseudomonadati</taxon>
        <taxon>Pseudomonadota</taxon>
        <taxon>Alphaproteobacteria</taxon>
        <taxon>Rhodobacterales</taxon>
        <taxon>Paracoccaceae</taxon>
        <taxon>Pseudooceanicola</taxon>
    </lineage>
</organism>
<accession>A0A0A0E956</accession>